<evidence type="ECO:0000256" key="2">
    <source>
        <dbReference type="ARBA" id="ARBA00022771"/>
    </source>
</evidence>
<proteinExistence type="predicted"/>
<dbReference type="Gene3D" id="2.30.30.140">
    <property type="match status" value="1"/>
</dbReference>
<dbReference type="PROSITE" id="PS50865">
    <property type="entry name" value="ZF_MYND_2"/>
    <property type="match status" value="1"/>
</dbReference>
<dbReference type="STRING" id="43041.A0A182K0S1"/>
<sequence length="663" mass="73179">MASMLMLPPVGCSSCSVQGANFQCFTCGTYYCGVSCQINHWPTHKDFCIPRLVMATPLLGNSSILTQYPPPPITKPSNAILKREETEAPTAALPMITSNGMQATGAASSVASTGAVPKKTSNVVLKQEMLSDPVTNSVATTTMLSEAEDRKDNSPVASATNGAAMTKTLSDMQKPKDTISSLGSISSGEKPVTKTMINQLYALKASQPVKTVVNGEKSTNSVLKNPFLTLKASQSAETAANAEKLKTPLHVMKANKPVEGVTIEQYAPKSIPSRAPKLLQHGHFPEPGRNVKIAYVANDRLFIYDCGPGPNDTPNVFHSLIVRSLQCAIGIKDFLSTPPTIEDMVFAPFEDDFYRAVVKSLQDGIADVFFPDFGNSLKIEWKKLKDIPDPTIKYAKTVTHPVWIDNVKSFTPRMREFLVTLVDLHEFVLTTVIDMPNTHIKMVEMRNSREQYVLSEKLLAMQEPVASSNIQKKLASQLRPPNNVSKLVVTNPTTYKPVNITEMVEANIAEGKGVELMITHALHAFDENKLSVIAKSDYTVFEKMMKDCQMYGQIDPNPYKSQEQEICLVKVKDIWHRATPVELKDDEAVQFYLFDLPAFSDVEHNAPIRRYPPGLTRNLYAAECIVENPEFLLQAANGDESNKDMLPGMAIRADVHHLNDEEI</sequence>
<evidence type="ECO:0000259" key="5">
    <source>
        <dbReference type="PROSITE" id="PS50865"/>
    </source>
</evidence>
<dbReference type="Pfam" id="PF01753">
    <property type="entry name" value="zf-MYND"/>
    <property type="match status" value="1"/>
</dbReference>
<evidence type="ECO:0000313" key="7">
    <source>
        <dbReference type="Proteomes" id="UP000075881"/>
    </source>
</evidence>
<name>A0A182K0S1_9DIPT</name>
<evidence type="ECO:0000256" key="3">
    <source>
        <dbReference type="ARBA" id="ARBA00022833"/>
    </source>
</evidence>
<dbReference type="Gene3D" id="6.10.140.2220">
    <property type="match status" value="1"/>
</dbReference>
<accession>A0A182K0S1</accession>
<keyword evidence="3" id="KW-0862">Zinc</keyword>
<evidence type="ECO:0000313" key="6">
    <source>
        <dbReference type="EnsemblMetazoa" id="ACHR004353-PA"/>
    </source>
</evidence>
<dbReference type="Proteomes" id="UP000075881">
    <property type="component" value="Unassembled WGS sequence"/>
</dbReference>
<keyword evidence="2 4" id="KW-0863">Zinc-finger</keyword>
<dbReference type="CDD" id="cd19757">
    <property type="entry name" value="Bbox1"/>
    <property type="match status" value="1"/>
</dbReference>
<dbReference type="EnsemblMetazoa" id="ACHR004353-RA">
    <property type="protein sequence ID" value="ACHR004353-PA"/>
    <property type="gene ID" value="ACHR004353"/>
</dbReference>
<keyword evidence="1" id="KW-0479">Metal-binding</keyword>
<dbReference type="AlphaFoldDB" id="A0A182K0S1"/>
<reference evidence="7" key="1">
    <citation type="submission" date="2013-03" db="EMBL/GenBank/DDBJ databases">
        <title>The Genome Sequence of Anopheles christyi ACHKN1017.</title>
        <authorList>
            <consortium name="The Broad Institute Genomics Platform"/>
            <person name="Neafsey D.E."/>
            <person name="Besansky N."/>
            <person name="Walker B."/>
            <person name="Young S.K."/>
            <person name="Zeng Q."/>
            <person name="Gargeya S."/>
            <person name="Fitzgerald M."/>
            <person name="Haas B."/>
            <person name="Abouelleil A."/>
            <person name="Allen A.W."/>
            <person name="Alvarado L."/>
            <person name="Arachchi H.M."/>
            <person name="Berlin A.M."/>
            <person name="Chapman S.B."/>
            <person name="Gainer-Dewar J."/>
            <person name="Goldberg J."/>
            <person name="Griggs A."/>
            <person name="Gujja S."/>
            <person name="Hansen M."/>
            <person name="Howarth C."/>
            <person name="Imamovic A."/>
            <person name="Ireland A."/>
            <person name="Larimer J."/>
            <person name="McCowan C."/>
            <person name="Murphy C."/>
            <person name="Pearson M."/>
            <person name="Poon T.W."/>
            <person name="Priest M."/>
            <person name="Roberts A."/>
            <person name="Saif S."/>
            <person name="Shea T."/>
            <person name="Sisk P."/>
            <person name="Sykes S."/>
            <person name="Wortman J."/>
            <person name="Nusbaum C."/>
            <person name="Birren B."/>
        </authorList>
    </citation>
    <scope>NUCLEOTIDE SEQUENCE [LARGE SCALE GENOMIC DNA]</scope>
    <source>
        <strain evidence="7">ACHKN1017</strain>
    </source>
</reference>
<dbReference type="SUPFAM" id="SSF144232">
    <property type="entry name" value="HIT/MYND zinc finger-like"/>
    <property type="match status" value="1"/>
</dbReference>
<reference evidence="6" key="2">
    <citation type="submission" date="2020-05" db="UniProtKB">
        <authorList>
            <consortium name="EnsemblMetazoa"/>
        </authorList>
    </citation>
    <scope>IDENTIFICATION</scope>
    <source>
        <strain evidence="6">ACHKN1017</strain>
    </source>
</reference>
<dbReference type="Pfam" id="PF00567">
    <property type="entry name" value="TUDOR"/>
    <property type="match status" value="1"/>
</dbReference>
<evidence type="ECO:0000256" key="4">
    <source>
        <dbReference type="PROSITE-ProRule" id="PRU00134"/>
    </source>
</evidence>
<feature type="domain" description="MYND-type" evidence="5">
    <location>
        <begin position="12"/>
        <end position="48"/>
    </location>
</feature>
<keyword evidence="7" id="KW-1185">Reference proteome</keyword>
<dbReference type="InterPro" id="IPR002893">
    <property type="entry name" value="Znf_MYND"/>
</dbReference>
<evidence type="ECO:0000256" key="1">
    <source>
        <dbReference type="ARBA" id="ARBA00022723"/>
    </source>
</evidence>
<protein>
    <recommendedName>
        <fullName evidence="5">MYND-type domain-containing protein</fullName>
    </recommendedName>
</protein>
<dbReference type="InterPro" id="IPR002999">
    <property type="entry name" value="Tudor"/>
</dbReference>
<dbReference type="GO" id="GO:0008270">
    <property type="term" value="F:zinc ion binding"/>
    <property type="evidence" value="ECO:0007669"/>
    <property type="project" value="UniProtKB-KW"/>
</dbReference>
<dbReference type="CDD" id="cd20379">
    <property type="entry name" value="Tudor_dTUD-like"/>
    <property type="match status" value="1"/>
</dbReference>
<dbReference type="SUPFAM" id="SSF63748">
    <property type="entry name" value="Tudor/PWWP/MBT"/>
    <property type="match status" value="1"/>
</dbReference>
<dbReference type="VEuPathDB" id="VectorBase:ACHR004353"/>
<organism evidence="6 7">
    <name type="scientific">Anopheles christyi</name>
    <dbReference type="NCBI Taxonomy" id="43041"/>
    <lineage>
        <taxon>Eukaryota</taxon>
        <taxon>Metazoa</taxon>
        <taxon>Ecdysozoa</taxon>
        <taxon>Arthropoda</taxon>
        <taxon>Hexapoda</taxon>
        <taxon>Insecta</taxon>
        <taxon>Pterygota</taxon>
        <taxon>Neoptera</taxon>
        <taxon>Endopterygota</taxon>
        <taxon>Diptera</taxon>
        <taxon>Nematocera</taxon>
        <taxon>Culicoidea</taxon>
        <taxon>Culicidae</taxon>
        <taxon>Anophelinae</taxon>
        <taxon>Anopheles</taxon>
    </lineage>
</organism>